<dbReference type="CDD" id="cd14014">
    <property type="entry name" value="STKc_PknB_like"/>
    <property type="match status" value="1"/>
</dbReference>
<comment type="caution">
    <text evidence="10">The sequence shown here is derived from an EMBL/GenBank/DDBJ whole genome shotgun (WGS) entry which is preliminary data.</text>
</comment>
<dbReference type="SMART" id="SM00220">
    <property type="entry name" value="S_TKc"/>
    <property type="match status" value="1"/>
</dbReference>
<dbReference type="InterPro" id="IPR000719">
    <property type="entry name" value="Prot_kinase_dom"/>
</dbReference>
<protein>
    <recommendedName>
        <fullName evidence="1">non-specific serine/threonine protein kinase</fullName>
        <ecNumber evidence="1">2.7.11.1</ecNumber>
    </recommendedName>
</protein>
<dbReference type="EMBL" id="JAXCEI010000008">
    <property type="protein sequence ID" value="MFA1541217.1"/>
    <property type="molecule type" value="Genomic_DNA"/>
</dbReference>
<evidence type="ECO:0000256" key="4">
    <source>
        <dbReference type="ARBA" id="ARBA00022741"/>
    </source>
</evidence>
<evidence type="ECO:0000256" key="5">
    <source>
        <dbReference type="ARBA" id="ARBA00022777"/>
    </source>
</evidence>
<dbReference type="Gene3D" id="3.30.200.20">
    <property type="entry name" value="Phosphorylase Kinase, domain 1"/>
    <property type="match status" value="1"/>
</dbReference>
<sequence>MTEQLILAGRYRLETPLGRGGMGEVWRARDERLGRAVAVKLLLAPPGGDGRVDPAAAARFHREARIAAGLRHPGIAAVHDFGEDGGRLYLVIELVDGRDLNAVVRDHPGGLPHERASLLAARIAAALEAAHERGVVHRDIKPANVMADARDEITVLDFGIARYADAVTDLTGGAAIGTPAFMAPEQFGGRAQVDARADLYSLGALLHVLLTGAPPYAADSMPSLLHAIMTDPPPSVRERRPDVPEALDALVRELLAKDPADRPADAAEVIARLTGASARPRRGAATQVAAPPPEQAGAASTRPPNTKAPNTKAPNTKAPNTKAPNTKAPSTKAPSTKAPSTKAPSTKAPSTKAPSTKAPSTKAPSTKAPNTKAPSTGAPSSGRGGGRQALRRVAYGGAAVAAVVLANPGHLVFEGGAFDEAPQCRAMTPGDLAAVTPSIGGDGEARMCQWEVTQGQNKWTFTVRALRGTPGVLKSGPRRAADTVREAGERTGASGIALGDGGLVFGDEDTGRTFLFRVSNLVARLEVGLYGQEKPEIDPTARKIAEQLADRLRDLA</sequence>
<proteinExistence type="predicted"/>
<dbReference type="PROSITE" id="PS00107">
    <property type="entry name" value="PROTEIN_KINASE_ATP"/>
    <property type="match status" value="1"/>
</dbReference>
<dbReference type="InterPro" id="IPR011009">
    <property type="entry name" value="Kinase-like_dom_sf"/>
</dbReference>
<keyword evidence="4 7" id="KW-0547">Nucleotide-binding</keyword>
<feature type="domain" description="Protein kinase" evidence="9">
    <location>
        <begin position="11"/>
        <end position="274"/>
    </location>
</feature>
<dbReference type="InterPro" id="IPR017441">
    <property type="entry name" value="Protein_kinase_ATP_BS"/>
</dbReference>
<keyword evidence="3" id="KW-0808">Transferase</keyword>
<evidence type="ECO:0000256" key="3">
    <source>
        <dbReference type="ARBA" id="ARBA00022679"/>
    </source>
</evidence>
<dbReference type="GO" id="GO:0016301">
    <property type="term" value="F:kinase activity"/>
    <property type="evidence" value="ECO:0007669"/>
    <property type="project" value="UniProtKB-KW"/>
</dbReference>
<feature type="region of interest" description="Disordered" evidence="8">
    <location>
        <begin position="277"/>
        <end position="388"/>
    </location>
</feature>
<accession>A0ABV4QDF3</accession>
<dbReference type="PANTHER" id="PTHR43289:SF6">
    <property type="entry name" value="SERINE_THREONINE-PROTEIN KINASE NEKL-3"/>
    <property type="match status" value="1"/>
</dbReference>
<evidence type="ECO:0000256" key="8">
    <source>
        <dbReference type="SAM" id="MobiDB-lite"/>
    </source>
</evidence>
<keyword evidence="5 10" id="KW-0418">Kinase</keyword>
<evidence type="ECO:0000313" key="10">
    <source>
        <dbReference type="EMBL" id="MFA1541217.1"/>
    </source>
</evidence>
<dbReference type="PANTHER" id="PTHR43289">
    <property type="entry name" value="MITOGEN-ACTIVATED PROTEIN KINASE KINASE KINASE 20-RELATED"/>
    <property type="match status" value="1"/>
</dbReference>
<evidence type="ECO:0000259" key="9">
    <source>
        <dbReference type="PROSITE" id="PS50011"/>
    </source>
</evidence>
<keyword evidence="2" id="KW-0723">Serine/threonine-protein kinase</keyword>
<dbReference type="SUPFAM" id="SSF56112">
    <property type="entry name" value="Protein kinase-like (PK-like)"/>
    <property type="match status" value="1"/>
</dbReference>
<evidence type="ECO:0000256" key="6">
    <source>
        <dbReference type="ARBA" id="ARBA00022840"/>
    </source>
</evidence>
<dbReference type="Pfam" id="PF00069">
    <property type="entry name" value="Pkinase"/>
    <property type="match status" value="1"/>
</dbReference>
<dbReference type="EC" id="2.7.11.1" evidence="1"/>
<feature type="compositionally biased region" description="Polar residues" evidence="8">
    <location>
        <begin position="302"/>
        <end position="379"/>
    </location>
</feature>
<evidence type="ECO:0000256" key="7">
    <source>
        <dbReference type="PROSITE-ProRule" id="PRU10141"/>
    </source>
</evidence>
<dbReference type="Gene3D" id="1.10.510.10">
    <property type="entry name" value="Transferase(Phosphotransferase) domain 1"/>
    <property type="match status" value="1"/>
</dbReference>
<organism evidence="10 11">
    <name type="scientific">Actinomadura monticuli</name>
    <dbReference type="NCBI Taxonomy" id="3097367"/>
    <lineage>
        <taxon>Bacteria</taxon>
        <taxon>Bacillati</taxon>
        <taxon>Actinomycetota</taxon>
        <taxon>Actinomycetes</taxon>
        <taxon>Streptosporangiales</taxon>
        <taxon>Thermomonosporaceae</taxon>
        <taxon>Actinomadura</taxon>
    </lineage>
</organism>
<reference evidence="10 11" key="1">
    <citation type="submission" date="2023-11" db="EMBL/GenBank/DDBJ databases">
        <title>Actinomadura monticuli sp. nov., isolated from volcanic ash.</title>
        <authorList>
            <person name="Lee S.D."/>
            <person name="Yang H."/>
            <person name="Kim I.S."/>
        </authorList>
    </citation>
    <scope>NUCLEOTIDE SEQUENCE [LARGE SCALE GENOMIC DNA]</scope>
    <source>
        <strain evidence="10 11">DLS-62</strain>
    </source>
</reference>
<evidence type="ECO:0000256" key="1">
    <source>
        <dbReference type="ARBA" id="ARBA00012513"/>
    </source>
</evidence>
<evidence type="ECO:0000256" key="2">
    <source>
        <dbReference type="ARBA" id="ARBA00022527"/>
    </source>
</evidence>
<dbReference type="RefSeq" id="WP_371951368.1">
    <property type="nucleotide sequence ID" value="NZ_JAXCEI010000008.1"/>
</dbReference>
<name>A0ABV4QDF3_9ACTN</name>
<dbReference type="Proteomes" id="UP001569963">
    <property type="component" value="Unassembled WGS sequence"/>
</dbReference>
<feature type="binding site" evidence="7">
    <location>
        <position position="40"/>
    </location>
    <ligand>
        <name>ATP</name>
        <dbReference type="ChEBI" id="CHEBI:30616"/>
    </ligand>
</feature>
<gene>
    <name evidence="10" type="ORF">SM611_20025</name>
</gene>
<keyword evidence="11" id="KW-1185">Reference proteome</keyword>
<dbReference type="PROSITE" id="PS50011">
    <property type="entry name" value="PROTEIN_KINASE_DOM"/>
    <property type="match status" value="1"/>
</dbReference>
<keyword evidence="6 7" id="KW-0067">ATP-binding</keyword>
<evidence type="ECO:0000313" key="11">
    <source>
        <dbReference type="Proteomes" id="UP001569963"/>
    </source>
</evidence>